<feature type="transmembrane region" description="Helical" evidence="1">
    <location>
        <begin position="145"/>
        <end position="171"/>
    </location>
</feature>
<keyword evidence="1" id="KW-1133">Transmembrane helix</keyword>
<name>A0A0D3J3C3_EMIH1</name>
<reference evidence="3" key="1">
    <citation type="journal article" date="2013" name="Nature">
        <title>Pan genome of the phytoplankton Emiliania underpins its global distribution.</title>
        <authorList>
            <person name="Read B.A."/>
            <person name="Kegel J."/>
            <person name="Klute M.J."/>
            <person name="Kuo A."/>
            <person name="Lefebvre S.C."/>
            <person name="Maumus F."/>
            <person name="Mayer C."/>
            <person name="Miller J."/>
            <person name="Monier A."/>
            <person name="Salamov A."/>
            <person name="Young J."/>
            <person name="Aguilar M."/>
            <person name="Claverie J.M."/>
            <person name="Frickenhaus S."/>
            <person name="Gonzalez K."/>
            <person name="Herman E.K."/>
            <person name="Lin Y.C."/>
            <person name="Napier J."/>
            <person name="Ogata H."/>
            <person name="Sarno A.F."/>
            <person name="Shmutz J."/>
            <person name="Schroeder D."/>
            <person name="de Vargas C."/>
            <person name="Verret F."/>
            <person name="von Dassow P."/>
            <person name="Valentin K."/>
            <person name="Van de Peer Y."/>
            <person name="Wheeler G."/>
            <person name="Dacks J.B."/>
            <person name="Delwiche C.F."/>
            <person name="Dyhrman S.T."/>
            <person name="Glockner G."/>
            <person name="John U."/>
            <person name="Richards T."/>
            <person name="Worden A.Z."/>
            <person name="Zhang X."/>
            <person name="Grigoriev I.V."/>
            <person name="Allen A.E."/>
            <person name="Bidle K."/>
            <person name="Borodovsky M."/>
            <person name="Bowler C."/>
            <person name="Brownlee C."/>
            <person name="Cock J.M."/>
            <person name="Elias M."/>
            <person name="Gladyshev V.N."/>
            <person name="Groth M."/>
            <person name="Guda C."/>
            <person name="Hadaegh A."/>
            <person name="Iglesias-Rodriguez M.D."/>
            <person name="Jenkins J."/>
            <person name="Jones B.M."/>
            <person name="Lawson T."/>
            <person name="Leese F."/>
            <person name="Lindquist E."/>
            <person name="Lobanov A."/>
            <person name="Lomsadze A."/>
            <person name="Malik S.B."/>
            <person name="Marsh M.E."/>
            <person name="Mackinder L."/>
            <person name="Mock T."/>
            <person name="Mueller-Roeber B."/>
            <person name="Pagarete A."/>
            <person name="Parker M."/>
            <person name="Probert I."/>
            <person name="Quesneville H."/>
            <person name="Raines C."/>
            <person name="Rensing S.A."/>
            <person name="Riano-Pachon D.M."/>
            <person name="Richier S."/>
            <person name="Rokitta S."/>
            <person name="Shiraiwa Y."/>
            <person name="Soanes D.M."/>
            <person name="van der Giezen M."/>
            <person name="Wahlund T.M."/>
            <person name="Williams B."/>
            <person name="Wilson W."/>
            <person name="Wolfe G."/>
            <person name="Wurch L.L."/>
        </authorList>
    </citation>
    <scope>NUCLEOTIDE SEQUENCE</scope>
</reference>
<evidence type="ECO:0000256" key="1">
    <source>
        <dbReference type="SAM" id="Phobius"/>
    </source>
</evidence>
<organism evidence="2 3">
    <name type="scientific">Emiliania huxleyi (strain CCMP1516)</name>
    <dbReference type="NCBI Taxonomy" id="280463"/>
    <lineage>
        <taxon>Eukaryota</taxon>
        <taxon>Haptista</taxon>
        <taxon>Haptophyta</taxon>
        <taxon>Prymnesiophyceae</taxon>
        <taxon>Isochrysidales</taxon>
        <taxon>Noelaerhabdaceae</taxon>
        <taxon>Emiliania</taxon>
    </lineage>
</organism>
<dbReference type="EnsemblProtists" id="EOD18008">
    <property type="protein sequence ID" value="EOD18008"/>
    <property type="gene ID" value="EMIHUDRAFT_196025"/>
</dbReference>
<keyword evidence="3" id="KW-1185">Reference proteome</keyword>
<dbReference type="GeneID" id="19046009"/>
<dbReference type="PaxDb" id="2903-EOD18008"/>
<keyword evidence="1" id="KW-0472">Membrane</keyword>
<protein>
    <submittedName>
        <fullName evidence="2">Uncharacterized protein</fullName>
    </submittedName>
</protein>
<evidence type="ECO:0000313" key="2">
    <source>
        <dbReference type="EnsemblProtists" id="EOD18008"/>
    </source>
</evidence>
<dbReference type="HOGENOM" id="CLU_1436882_0_0_1"/>
<reference evidence="2" key="2">
    <citation type="submission" date="2024-10" db="UniProtKB">
        <authorList>
            <consortium name="EnsemblProtists"/>
        </authorList>
    </citation>
    <scope>IDENTIFICATION</scope>
</reference>
<evidence type="ECO:0000313" key="3">
    <source>
        <dbReference type="Proteomes" id="UP000013827"/>
    </source>
</evidence>
<dbReference type="GeneID" id="17285108"/>
<dbReference type="KEGG" id="ehx:EMIHUDRAFT_196025"/>
<proteinExistence type="predicted"/>
<accession>A0A0D3J3C3</accession>
<dbReference type="RefSeq" id="XP_005770437.1">
    <property type="nucleotide sequence ID" value="XM_005770380.1"/>
</dbReference>
<dbReference type="KEGG" id="ehx:EMIHUDRAFT_223392"/>
<dbReference type="AlphaFoldDB" id="A0A0D3J3C3"/>
<dbReference type="EnsemblProtists" id="EOD39837">
    <property type="protein sequence ID" value="EOD39837"/>
    <property type="gene ID" value="EMIHUDRAFT_223392"/>
</dbReference>
<keyword evidence="1" id="KW-0812">Transmembrane</keyword>
<dbReference type="RefSeq" id="XP_005792266.1">
    <property type="nucleotide sequence ID" value="XM_005792209.1"/>
</dbReference>
<sequence>MRWEAMSGQQKKNSLVFLPGVAFAAPVGLKSLRPISRTRDVVLEGTIETTNSQIAKFVERMIEDLEEDPWMPPLFTRGLRRGWGGVWPAVADASRQAAKRLSDWPSAPELDGCGGGLYTWARAKLLYSLRPADKPFMWVAQQPLALAWLGASLCPFYFVSLPPLALLLLFIDKSDEYQLISFIALVKAE</sequence>
<dbReference type="Proteomes" id="UP000013827">
    <property type="component" value="Unassembled WGS sequence"/>
</dbReference>